<keyword evidence="12" id="KW-1185">Reference proteome</keyword>
<dbReference type="InterPro" id="IPR008343">
    <property type="entry name" value="MKP"/>
</dbReference>
<dbReference type="GO" id="GO:0008330">
    <property type="term" value="F:protein tyrosine/threonine phosphatase activity"/>
    <property type="evidence" value="ECO:0007669"/>
    <property type="project" value="TreeGrafter"/>
</dbReference>
<dbReference type="PANTHER" id="PTHR10159">
    <property type="entry name" value="DUAL SPECIFICITY PROTEIN PHOSPHATASE"/>
    <property type="match status" value="1"/>
</dbReference>
<dbReference type="SUPFAM" id="SSF52821">
    <property type="entry name" value="Rhodanese/Cell cycle control phosphatase"/>
    <property type="match status" value="1"/>
</dbReference>
<dbReference type="GO" id="GO:0005829">
    <property type="term" value="C:cytosol"/>
    <property type="evidence" value="ECO:0007669"/>
    <property type="project" value="TreeGrafter"/>
</dbReference>
<evidence type="ECO:0000256" key="4">
    <source>
        <dbReference type="ARBA" id="ARBA00022801"/>
    </source>
</evidence>
<keyword evidence="5" id="KW-0904">Protein phosphatase</keyword>
<feature type="region of interest" description="Disordered" evidence="7">
    <location>
        <begin position="200"/>
        <end position="221"/>
    </location>
</feature>
<evidence type="ECO:0000256" key="5">
    <source>
        <dbReference type="ARBA" id="ARBA00022912"/>
    </source>
</evidence>
<dbReference type="InterPro" id="IPR036873">
    <property type="entry name" value="Rhodanese-like_dom_sf"/>
</dbReference>
<reference evidence="11" key="2">
    <citation type="submission" date="2022-10" db="EMBL/GenBank/DDBJ databases">
        <authorList>
            <consortium name="ENA_rothamsted_submissions"/>
            <consortium name="culmorum"/>
            <person name="King R."/>
        </authorList>
    </citation>
    <scope>NUCLEOTIDE SEQUENCE</scope>
</reference>
<dbReference type="InterPro" id="IPR003595">
    <property type="entry name" value="Tyr_Pase_cat"/>
</dbReference>
<feature type="domain" description="Tyrosine specific protein phosphatases" evidence="9">
    <location>
        <begin position="295"/>
        <end position="355"/>
    </location>
</feature>
<dbReference type="SMART" id="SM00195">
    <property type="entry name" value="DSPc"/>
    <property type="match status" value="1"/>
</dbReference>
<evidence type="ECO:0000256" key="6">
    <source>
        <dbReference type="ARBA" id="ARBA00023242"/>
    </source>
</evidence>
<evidence type="ECO:0000256" key="2">
    <source>
        <dbReference type="ARBA" id="ARBA00008601"/>
    </source>
</evidence>
<dbReference type="GO" id="GO:0017017">
    <property type="term" value="F:MAP kinase tyrosine/serine/threonine phosphatase activity"/>
    <property type="evidence" value="ECO:0007669"/>
    <property type="project" value="InterPro"/>
</dbReference>
<evidence type="ECO:0000256" key="3">
    <source>
        <dbReference type="ARBA" id="ARBA00013064"/>
    </source>
</evidence>
<comment type="subcellular location">
    <subcellularLocation>
        <location evidence="1">Nucleus</location>
    </subcellularLocation>
</comment>
<dbReference type="InterPro" id="IPR000387">
    <property type="entry name" value="Tyr_Pase_dom"/>
</dbReference>
<dbReference type="PANTHER" id="PTHR10159:SF519">
    <property type="entry name" value="DUAL SPECIFICITY PROTEIN PHOSPHATASE MPK3"/>
    <property type="match status" value="1"/>
</dbReference>
<accession>A0A9P0GRW6</accession>
<dbReference type="SMART" id="SM00404">
    <property type="entry name" value="PTPc_motif"/>
    <property type="match status" value="1"/>
</dbReference>
<dbReference type="GO" id="GO:0033550">
    <property type="term" value="F:MAP kinase tyrosine phosphatase activity"/>
    <property type="evidence" value="ECO:0007669"/>
    <property type="project" value="TreeGrafter"/>
</dbReference>
<organism evidence="11 12">
    <name type="scientific">Phaedon cochleariae</name>
    <name type="common">Mustard beetle</name>
    <dbReference type="NCBI Taxonomy" id="80249"/>
    <lineage>
        <taxon>Eukaryota</taxon>
        <taxon>Metazoa</taxon>
        <taxon>Ecdysozoa</taxon>
        <taxon>Arthropoda</taxon>
        <taxon>Hexapoda</taxon>
        <taxon>Insecta</taxon>
        <taxon>Pterygota</taxon>
        <taxon>Neoptera</taxon>
        <taxon>Endopterygota</taxon>
        <taxon>Coleoptera</taxon>
        <taxon>Polyphaga</taxon>
        <taxon>Cucujiformia</taxon>
        <taxon>Chrysomeloidea</taxon>
        <taxon>Chrysomelidae</taxon>
        <taxon>Chrysomelinae</taxon>
        <taxon>Chrysomelini</taxon>
        <taxon>Phaedon</taxon>
    </lineage>
</organism>
<evidence type="ECO:0000313" key="11">
    <source>
        <dbReference type="EMBL" id="CAH1155364.1"/>
    </source>
</evidence>
<evidence type="ECO:0000259" key="8">
    <source>
        <dbReference type="PROSITE" id="PS50054"/>
    </source>
</evidence>
<dbReference type="InterPro" id="IPR020422">
    <property type="entry name" value="TYR_PHOSPHATASE_DUAL_dom"/>
</dbReference>
<evidence type="ECO:0000313" key="12">
    <source>
        <dbReference type="Proteomes" id="UP001153737"/>
    </source>
</evidence>
<dbReference type="Gene3D" id="3.40.250.10">
    <property type="entry name" value="Rhodanese-like domain"/>
    <property type="match status" value="1"/>
</dbReference>
<dbReference type="PROSITE" id="PS50056">
    <property type="entry name" value="TYR_PHOSPHATASE_2"/>
    <property type="match status" value="1"/>
</dbReference>
<dbReference type="InterPro" id="IPR000340">
    <property type="entry name" value="Dual-sp_phosphatase_cat-dom"/>
</dbReference>
<dbReference type="Pfam" id="PF00581">
    <property type="entry name" value="Rhodanese"/>
    <property type="match status" value="1"/>
</dbReference>
<dbReference type="Gene3D" id="3.90.190.10">
    <property type="entry name" value="Protein tyrosine phosphatase superfamily"/>
    <property type="match status" value="1"/>
</dbReference>
<feature type="domain" description="Tyrosine-protein phosphatase" evidence="8">
    <location>
        <begin position="231"/>
        <end position="374"/>
    </location>
</feature>
<dbReference type="CDD" id="cd14566">
    <property type="entry name" value="DSP_MKP_classII"/>
    <property type="match status" value="1"/>
</dbReference>
<evidence type="ECO:0000259" key="9">
    <source>
        <dbReference type="PROSITE" id="PS50056"/>
    </source>
</evidence>
<evidence type="ECO:0000259" key="10">
    <source>
        <dbReference type="PROSITE" id="PS50206"/>
    </source>
</evidence>
<evidence type="ECO:0000256" key="1">
    <source>
        <dbReference type="ARBA" id="ARBA00004123"/>
    </source>
</evidence>
<protein>
    <recommendedName>
        <fullName evidence="3">protein-tyrosine-phosphatase</fullName>
        <ecNumber evidence="3">3.1.3.48</ecNumber>
    </recommendedName>
</protein>
<proteinExistence type="inferred from homology"/>
<keyword evidence="6" id="KW-0539">Nucleus</keyword>
<dbReference type="FunFam" id="3.40.250.10:FF:000054">
    <property type="entry name" value="Dual specificity phosphatase 9"/>
    <property type="match status" value="1"/>
</dbReference>
<gene>
    <name evidence="11" type="ORF">PHAECO_LOCUS6672</name>
</gene>
<dbReference type="AlphaFoldDB" id="A0A9P0GRW6"/>
<dbReference type="EMBL" id="OU896708">
    <property type="protein sequence ID" value="CAH1155364.1"/>
    <property type="molecule type" value="Genomic_DNA"/>
</dbReference>
<feature type="compositionally biased region" description="Low complexity" evidence="7">
    <location>
        <begin position="203"/>
        <end position="212"/>
    </location>
</feature>
<feature type="domain" description="Rhodanese" evidence="10">
    <location>
        <begin position="24"/>
        <end position="140"/>
    </location>
</feature>
<dbReference type="PROSITE" id="PS50206">
    <property type="entry name" value="RHODANESE_3"/>
    <property type="match status" value="1"/>
</dbReference>
<dbReference type="EC" id="3.1.3.48" evidence="3"/>
<evidence type="ECO:0000256" key="7">
    <source>
        <dbReference type="SAM" id="MobiDB-lite"/>
    </source>
</evidence>
<name>A0A9P0GRW6_PHACE</name>
<dbReference type="SUPFAM" id="SSF52799">
    <property type="entry name" value="(Phosphotyrosine protein) phosphatases II"/>
    <property type="match status" value="1"/>
</dbReference>
<dbReference type="CDD" id="cd01446">
    <property type="entry name" value="DSP_MapKP"/>
    <property type="match status" value="1"/>
</dbReference>
<dbReference type="InterPro" id="IPR001763">
    <property type="entry name" value="Rhodanese-like_dom"/>
</dbReference>
<dbReference type="InterPro" id="IPR029021">
    <property type="entry name" value="Prot-tyrosine_phosphatase-like"/>
</dbReference>
<dbReference type="Proteomes" id="UP001153737">
    <property type="component" value="Chromosome 2"/>
</dbReference>
<comment type="similarity">
    <text evidence="2">Belongs to the protein-tyrosine phosphatase family. Non-receptor class dual specificity subfamily.</text>
</comment>
<dbReference type="PROSITE" id="PS50054">
    <property type="entry name" value="TYR_PHOSPHATASE_DUAL"/>
    <property type="match status" value="1"/>
</dbReference>
<reference evidence="11" key="1">
    <citation type="submission" date="2022-01" db="EMBL/GenBank/DDBJ databases">
        <authorList>
            <person name="King R."/>
        </authorList>
    </citation>
    <scope>NUCLEOTIDE SEQUENCE</scope>
</reference>
<dbReference type="PRINTS" id="PR01764">
    <property type="entry name" value="MAPKPHPHTASE"/>
</dbReference>
<dbReference type="GO" id="GO:0043409">
    <property type="term" value="P:negative regulation of MAPK cascade"/>
    <property type="evidence" value="ECO:0007669"/>
    <property type="project" value="TreeGrafter"/>
</dbReference>
<dbReference type="GO" id="GO:0005634">
    <property type="term" value="C:nucleus"/>
    <property type="evidence" value="ECO:0007669"/>
    <property type="project" value="UniProtKB-SubCell"/>
</dbReference>
<dbReference type="Pfam" id="PF00782">
    <property type="entry name" value="DSPc"/>
    <property type="match status" value="1"/>
</dbReference>
<dbReference type="SMART" id="SM00450">
    <property type="entry name" value="RHOD"/>
    <property type="match status" value="1"/>
</dbReference>
<keyword evidence="4" id="KW-0378">Hydrolase</keyword>
<sequence length="452" mass="50258">MPTTPECDYDIVSMEGLLSLLRNESKNIVILDCRSSNEYGESHIRDAVNFSIPSIMLRRLAAGKIDLASTIKCRELKAKVCNTYKDNLFVLYNDLSAVQHHQSDSVLSVLLRRLTQDGCRVVCLEDGFHSFRSAFPEWCDSCSELQLDADSGGGANQPPGSGGGDPLPLMGLRSLRISAPAPPLPASQLQRRQPLRSCYDGLSSAANSSTDSSDCDDRCDSSLGLEEDREFPVEILPYLFLGNAANSEDSQALAKHSIQYVLNVTPDLPNVFENQGSIKYMQIPITDHWSQNLASHFPKAIEFIEEARSRQKAVLVHCLAGVSRSVTVTVAYLMYKCSLNLNDAFNVVRARKRNVAPNFHFMEQLHRFERELKLDVASQSPRAVLEQVRREQKNRGDRSDQKKAKKICQNCGLKDDCKCRQHSDFLSPLAQIGVSPDSGIEFDRWGSGTPGE</sequence>